<keyword evidence="1" id="KW-0732">Signal</keyword>
<dbReference type="VEuPathDB" id="GiardiaDB:QR46_3418"/>
<dbReference type="VEuPathDB" id="GiardiaDB:DHA2_151673"/>
<dbReference type="PANTHER" id="PTHR14614:SF10">
    <property type="entry name" value="PROTEIN N-TERMINAL AND LYSINE N-METHYLTRANSFERASE EFM7"/>
    <property type="match status" value="1"/>
</dbReference>
<evidence type="ECO:0000313" key="3">
    <source>
        <dbReference type="Proteomes" id="UP000018040"/>
    </source>
</evidence>
<dbReference type="EMBL" id="AHHH01000084">
    <property type="protein sequence ID" value="ESU42395.1"/>
    <property type="molecule type" value="Genomic_DNA"/>
</dbReference>
<gene>
    <name evidence="2" type="ORF">GSB_154218</name>
</gene>
<dbReference type="Pfam" id="PF10294">
    <property type="entry name" value="Methyltransf_16"/>
    <property type="match status" value="1"/>
</dbReference>
<organism evidence="2 3">
    <name type="scientific">Giardia intestinalis</name>
    <name type="common">Giardia lamblia</name>
    <dbReference type="NCBI Taxonomy" id="5741"/>
    <lineage>
        <taxon>Eukaryota</taxon>
        <taxon>Metamonada</taxon>
        <taxon>Diplomonadida</taxon>
        <taxon>Hexamitidae</taxon>
        <taxon>Giardiinae</taxon>
        <taxon>Giardia</taxon>
    </lineage>
</organism>
<dbReference type="SUPFAM" id="SSF53335">
    <property type="entry name" value="S-adenosyl-L-methionine-dependent methyltransferases"/>
    <property type="match status" value="1"/>
</dbReference>
<dbReference type="GO" id="GO:0005737">
    <property type="term" value="C:cytoplasm"/>
    <property type="evidence" value="ECO:0007669"/>
    <property type="project" value="TreeGrafter"/>
</dbReference>
<dbReference type="Proteomes" id="UP000018040">
    <property type="component" value="Unassembled WGS sequence"/>
</dbReference>
<dbReference type="CDD" id="cd02440">
    <property type="entry name" value="AdoMet_MTases"/>
    <property type="match status" value="1"/>
</dbReference>
<protein>
    <submittedName>
        <fullName evidence="2">Methyltransferase</fullName>
    </submittedName>
</protein>
<feature type="chain" id="PRO_5004752104" evidence="1">
    <location>
        <begin position="24"/>
        <end position="253"/>
    </location>
</feature>
<feature type="signal peptide" evidence="1">
    <location>
        <begin position="1"/>
        <end position="23"/>
    </location>
</feature>
<sequence length="253" mass="28816">MGSYWMAPSFKSLTFSMLDLLFGDPSEDEYEETFQEYQLPGGQTIHLKLVGEHSLWAHKLWNAAKVLADKICKSEIDVNGKRVLELGAGASLPSITSALFGASYVLCTDYPEDDILQNMAYNAQKNGVGNKVTIQGLLWSRENTLKQTFDHIFMADLIFNHREHDALAAMVKHYLADDGVCHVLYSHHVPLRRDRDLRFFSVCAAAGLVVTQQPAIFTDRMFPEDDAQFSEYPLEWRQYVYYQTITKPHLPSE</sequence>
<comment type="caution">
    <text evidence="2">The sequence shown here is derived from an EMBL/GenBank/DDBJ whole genome shotgun (WGS) entry which is preliminary data.</text>
</comment>
<dbReference type="PANTHER" id="PTHR14614">
    <property type="entry name" value="HEPATOCELLULAR CARCINOMA-ASSOCIATED ANTIGEN"/>
    <property type="match status" value="1"/>
</dbReference>
<dbReference type="AlphaFoldDB" id="V6TZG3"/>
<dbReference type="GO" id="GO:0008168">
    <property type="term" value="F:methyltransferase activity"/>
    <property type="evidence" value="ECO:0007669"/>
    <property type="project" value="UniProtKB-KW"/>
</dbReference>
<dbReference type="InterPro" id="IPR019410">
    <property type="entry name" value="Methyltransf_16"/>
</dbReference>
<reference evidence="3" key="1">
    <citation type="submission" date="2012-02" db="EMBL/GenBank/DDBJ databases">
        <title>Genome sequencing of Giardia lamblia Genotypes A2 and B isolates (DH and GS) and comparative analysis with the genomes of Genotypes A1 and E (WB and Pig).</title>
        <authorList>
            <person name="Adam R."/>
            <person name="Dahlstrom E."/>
            <person name="Martens C."/>
            <person name="Bruno D."/>
            <person name="Barbian K."/>
            <person name="Porcella S.F."/>
            <person name="Nash T."/>
        </authorList>
    </citation>
    <scope>NUCLEOTIDE SEQUENCE</scope>
    <source>
        <strain evidence="3">GS</strain>
    </source>
</reference>
<dbReference type="Gene3D" id="3.40.50.150">
    <property type="entry name" value="Vaccinia Virus protein VP39"/>
    <property type="match status" value="1"/>
</dbReference>
<evidence type="ECO:0000256" key="1">
    <source>
        <dbReference type="SAM" id="SignalP"/>
    </source>
</evidence>
<dbReference type="InterPro" id="IPR029063">
    <property type="entry name" value="SAM-dependent_MTases_sf"/>
</dbReference>
<dbReference type="VEuPathDB" id="GiardiaDB:GL50803_0060727"/>
<dbReference type="OrthoDB" id="46564at2759"/>
<proteinExistence type="predicted"/>
<dbReference type="GO" id="GO:0032259">
    <property type="term" value="P:methylation"/>
    <property type="evidence" value="ECO:0007669"/>
    <property type="project" value="UniProtKB-KW"/>
</dbReference>
<keyword evidence="2" id="KW-0489">Methyltransferase</keyword>
<dbReference type="VEuPathDB" id="GiardiaDB:GL50581_1927"/>
<name>V6TZG3_GIAIN</name>
<keyword evidence="2" id="KW-0808">Transferase</keyword>
<evidence type="ECO:0000313" key="2">
    <source>
        <dbReference type="EMBL" id="ESU42395.1"/>
    </source>
</evidence>
<accession>V6TZG3</accession>
<reference evidence="2 3" key="2">
    <citation type="journal article" date="2013" name="Genome Biol. Evol.">
        <title>Genome sequencing of Giardia lamblia genotypes A2 and B isolates (DH and GS) and comparative analysis with the genomes of genotypes A1 and E (WB and Pig).</title>
        <authorList>
            <person name="Adam R.D."/>
            <person name="Dahlstrom E.W."/>
            <person name="Martens C.A."/>
            <person name="Bruno D.P."/>
            <person name="Barbian K.D."/>
            <person name="Ricklefs S.M."/>
            <person name="Hernandez M.M."/>
            <person name="Narla N.P."/>
            <person name="Patel R.B."/>
            <person name="Porcella S.F."/>
            <person name="Nash T.E."/>
        </authorList>
    </citation>
    <scope>NUCLEOTIDE SEQUENCE [LARGE SCALE GENOMIC DNA]</scope>
    <source>
        <strain evidence="2 3">GS</strain>
    </source>
</reference>